<evidence type="ECO:0000313" key="3">
    <source>
        <dbReference type="Proteomes" id="UP001652680"/>
    </source>
</evidence>
<dbReference type="EnsemblMetazoa" id="XM_044461282.1">
    <property type="protein sequence ID" value="XP_044317217.1"/>
    <property type="gene ID" value="LOC108046436"/>
</dbReference>
<feature type="region of interest" description="Disordered" evidence="1">
    <location>
        <begin position="53"/>
        <end position="77"/>
    </location>
</feature>
<reference evidence="3" key="1">
    <citation type="journal article" date="2021" name="Elife">
        <title>Highly contiguous assemblies of 101 drosophilid genomes.</title>
        <authorList>
            <person name="Kim B.Y."/>
            <person name="Wang J.R."/>
            <person name="Miller D.E."/>
            <person name="Barmina O."/>
            <person name="Delaney E."/>
            <person name="Thompson A."/>
            <person name="Comeault A.A."/>
            <person name="Peede D."/>
            <person name="D'Agostino E.R."/>
            <person name="Pelaez J."/>
            <person name="Aguilar J.M."/>
            <person name="Haji D."/>
            <person name="Matsunaga T."/>
            <person name="Armstrong E.E."/>
            <person name="Zych M."/>
            <person name="Ogawa Y."/>
            <person name="Stamenkovic-Radak M."/>
            <person name="Jelic M."/>
            <person name="Veselinovic M.S."/>
            <person name="Tanaskovic M."/>
            <person name="Eric P."/>
            <person name="Gao J.J."/>
            <person name="Katoh T.K."/>
            <person name="Toda M.J."/>
            <person name="Watabe H."/>
            <person name="Watada M."/>
            <person name="Davis J.S."/>
            <person name="Moyle L.C."/>
            <person name="Manoli G."/>
            <person name="Bertolini E."/>
            <person name="Kostal V."/>
            <person name="Hawley R.S."/>
            <person name="Takahashi A."/>
            <person name="Jones C.D."/>
            <person name="Price D.K."/>
            <person name="Whiteman N."/>
            <person name="Kopp A."/>
            <person name="Matute D.R."/>
            <person name="Petrov D.A."/>
        </authorList>
    </citation>
    <scope>NUCLEOTIDE SEQUENCE [LARGE SCALE GENOMIC DNA]</scope>
</reference>
<dbReference type="GeneID" id="108046436"/>
<feature type="compositionally biased region" description="Basic and acidic residues" evidence="1">
    <location>
        <begin position="55"/>
        <end position="64"/>
    </location>
</feature>
<evidence type="ECO:0000313" key="2">
    <source>
        <dbReference type="EnsemblMetazoa" id="XP_044317217.1"/>
    </source>
</evidence>
<evidence type="ECO:0000256" key="1">
    <source>
        <dbReference type="SAM" id="MobiDB-lite"/>
    </source>
</evidence>
<protein>
    <submittedName>
        <fullName evidence="2">Uncharacterized protein</fullName>
    </submittedName>
</protein>
<dbReference type="Proteomes" id="UP001652680">
    <property type="component" value="Unassembled WGS sequence"/>
</dbReference>
<keyword evidence="3" id="KW-1185">Reference proteome</keyword>
<name>A0ABM5JEG7_DRORH</name>
<organism evidence="2 3">
    <name type="scientific">Drosophila rhopaloa</name>
    <name type="common">Fruit fly</name>
    <dbReference type="NCBI Taxonomy" id="1041015"/>
    <lineage>
        <taxon>Eukaryota</taxon>
        <taxon>Metazoa</taxon>
        <taxon>Ecdysozoa</taxon>
        <taxon>Arthropoda</taxon>
        <taxon>Hexapoda</taxon>
        <taxon>Insecta</taxon>
        <taxon>Pterygota</taxon>
        <taxon>Neoptera</taxon>
        <taxon>Endopterygota</taxon>
        <taxon>Diptera</taxon>
        <taxon>Brachycera</taxon>
        <taxon>Muscomorpha</taxon>
        <taxon>Ephydroidea</taxon>
        <taxon>Drosophilidae</taxon>
        <taxon>Drosophila</taxon>
        <taxon>Sophophora</taxon>
    </lineage>
</organism>
<proteinExistence type="predicted"/>
<reference evidence="2" key="2">
    <citation type="submission" date="2025-05" db="UniProtKB">
        <authorList>
            <consortium name="EnsemblMetazoa"/>
        </authorList>
    </citation>
    <scope>IDENTIFICATION</scope>
</reference>
<dbReference type="RefSeq" id="XP_044317217.1">
    <property type="nucleotide sequence ID" value="XM_044461282.1"/>
</dbReference>
<sequence length="116" mass="11790">MHPIPSQTFAPGRSSSAAVAPDAAAIEVAAVAVAVAADVAVAAAAVVATAAHRSAPREWAEWGRHPARPSNRRPIPGPVALCSSAGQSFAAADPRISRDSVWNSGSAGLWRCVAWS</sequence>
<accession>A0ABM5JEG7</accession>